<keyword evidence="1" id="KW-1133">Transmembrane helix</keyword>
<keyword evidence="1" id="KW-0812">Transmembrane</keyword>
<name>A0ABT9HXZ1_9GAMM</name>
<protein>
    <submittedName>
        <fullName evidence="2">Uncharacterized protein</fullName>
    </submittedName>
</protein>
<evidence type="ECO:0000313" key="2">
    <source>
        <dbReference type="EMBL" id="MDP5135675.1"/>
    </source>
</evidence>
<proteinExistence type="predicted"/>
<accession>A0ABT9HXZ1</accession>
<keyword evidence="1" id="KW-0472">Membrane</keyword>
<dbReference type="RefSeq" id="WP_305974757.1">
    <property type="nucleotide sequence ID" value="NZ_JAPJDZ010000011.1"/>
</dbReference>
<dbReference type="EMBL" id="JAPJDZ010000011">
    <property type="protein sequence ID" value="MDP5135675.1"/>
    <property type="molecule type" value="Genomic_DNA"/>
</dbReference>
<dbReference type="Proteomes" id="UP001231109">
    <property type="component" value="Unassembled WGS sequence"/>
</dbReference>
<feature type="transmembrane region" description="Helical" evidence="1">
    <location>
        <begin position="12"/>
        <end position="32"/>
    </location>
</feature>
<organism evidence="2 3">
    <name type="scientific">Rheinheimera baltica</name>
    <dbReference type="NCBI Taxonomy" id="67576"/>
    <lineage>
        <taxon>Bacteria</taxon>
        <taxon>Pseudomonadati</taxon>
        <taxon>Pseudomonadota</taxon>
        <taxon>Gammaproteobacteria</taxon>
        <taxon>Chromatiales</taxon>
        <taxon>Chromatiaceae</taxon>
        <taxon>Rheinheimera</taxon>
    </lineage>
</organism>
<reference evidence="2 3" key="1">
    <citation type="submission" date="2022-11" db="EMBL/GenBank/DDBJ databases">
        <title>Viruses from the air-sea interface of a natural surface slick.</title>
        <authorList>
            <person name="Rahlff J."/>
            <person name="Holmfeldt K."/>
        </authorList>
    </citation>
    <scope>NUCLEOTIDE SEQUENCE [LARGE SCALE GENOMIC DNA]</scope>
    <source>
        <strain evidence="2 3">SMS4</strain>
    </source>
</reference>
<keyword evidence="3" id="KW-1185">Reference proteome</keyword>
<sequence length="123" mass="14418">MFSNFINKYMRNYFGLLFAVLVSFLLALFLYVKVYIFLNEGVIYEVNGKFGGVLILRGDSRKKKIILIERDGGVLRFSTLLNDDELHYLRSYKGDIGLVYQKSPFDTIWVKEINLDEKAFKRN</sequence>
<comment type="caution">
    <text evidence="2">The sequence shown here is derived from an EMBL/GenBank/DDBJ whole genome shotgun (WGS) entry which is preliminary data.</text>
</comment>
<gene>
    <name evidence="2" type="ORF">ORJ04_06900</name>
</gene>
<evidence type="ECO:0000256" key="1">
    <source>
        <dbReference type="SAM" id="Phobius"/>
    </source>
</evidence>
<evidence type="ECO:0000313" key="3">
    <source>
        <dbReference type="Proteomes" id="UP001231109"/>
    </source>
</evidence>